<evidence type="ECO:0000313" key="1">
    <source>
        <dbReference type="EMBL" id="MFC3831308.1"/>
    </source>
</evidence>
<reference evidence="2" key="1">
    <citation type="journal article" date="2019" name="Int. J. Syst. Evol. Microbiol.">
        <title>The Global Catalogue of Microorganisms (GCM) 10K type strain sequencing project: providing services to taxonomists for standard genome sequencing and annotation.</title>
        <authorList>
            <consortium name="The Broad Institute Genomics Platform"/>
            <consortium name="The Broad Institute Genome Sequencing Center for Infectious Disease"/>
            <person name="Wu L."/>
            <person name="Ma J."/>
        </authorList>
    </citation>
    <scope>NUCLEOTIDE SEQUENCE [LARGE SCALE GENOMIC DNA]</scope>
    <source>
        <strain evidence="2">CCTCC AB 2017081</strain>
    </source>
</reference>
<evidence type="ECO:0000313" key="2">
    <source>
        <dbReference type="Proteomes" id="UP001595803"/>
    </source>
</evidence>
<name>A0ABV7Z265_9DEIO</name>
<comment type="caution">
    <text evidence="1">The sequence shown here is derived from an EMBL/GenBank/DDBJ whole genome shotgun (WGS) entry which is preliminary data.</text>
</comment>
<dbReference type="RefSeq" id="WP_322473201.1">
    <property type="nucleotide sequence ID" value="NZ_JBHRZG010000001.1"/>
</dbReference>
<proteinExistence type="predicted"/>
<accession>A0ABV7Z265</accession>
<dbReference type="Proteomes" id="UP001595803">
    <property type="component" value="Unassembled WGS sequence"/>
</dbReference>
<protein>
    <submittedName>
        <fullName evidence="1">Uncharacterized protein</fullName>
    </submittedName>
</protein>
<gene>
    <name evidence="1" type="ORF">ACFOSB_00335</name>
</gene>
<keyword evidence="2" id="KW-1185">Reference proteome</keyword>
<organism evidence="1 2">
    <name type="scientific">Deinococcus rufus</name>
    <dbReference type="NCBI Taxonomy" id="2136097"/>
    <lineage>
        <taxon>Bacteria</taxon>
        <taxon>Thermotogati</taxon>
        <taxon>Deinococcota</taxon>
        <taxon>Deinococci</taxon>
        <taxon>Deinococcales</taxon>
        <taxon>Deinococcaceae</taxon>
        <taxon>Deinococcus</taxon>
    </lineage>
</organism>
<sequence>MSLDQIKERFLSAGLPVYEPVVAFQRDLAGHVFYDGLRENPYRWGIQSPVPENGSDGPYLDECVALTDAHPFGYWIRADGSIEVAGHVHASSAYVLVEEQALKFEWDLDVRPQTATYFLRLPARPPDDTAFWQAVVQWAQKSGLTKVAAASDAFRQSWVGSSTRLHIEPYYGSGDLASRWAALQSSSGREARAFHEGLATLMGWDRLHWLALTREPRPADFYYEERF</sequence>
<dbReference type="EMBL" id="JBHRZG010000001">
    <property type="protein sequence ID" value="MFC3831308.1"/>
    <property type="molecule type" value="Genomic_DNA"/>
</dbReference>